<protein>
    <submittedName>
        <fullName evidence="1">Uncharacterized protein</fullName>
    </submittedName>
</protein>
<name>A0A6J4KW38_9SPHI</name>
<gene>
    <name evidence="1" type="ORF">AVDCRST_MAG56-6610</name>
</gene>
<accession>A0A6J4KW38</accession>
<feature type="non-terminal residue" evidence="1">
    <location>
        <position position="37"/>
    </location>
</feature>
<organism evidence="1">
    <name type="scientific">uncultured Cytophagales bacterium</name>
    <dbReference type="NCBI Taxonomy" id="158755"/>
    <lineage>
        <taxon>Bacteria</taxon>
        <taxon>Pseudomonadati</taxon>
        <taxon>Bacteroidota</taxon>
        <taxon>Sphingobacteriia</taxon>
        <taxon>Sphingobacteriales</taxon>
        <taxon>environmental samples</taxon>
    </lineage>
</organism>
<proteinExistence type="predicted"/>
<feature type="non-terminal residue" evidence="1">
    <location>
        <position position="1"/>
    </location>
</feature>
<evidence type="ECO:0000313" key="1">
    <source>
        <dbReference type="EMBL" id="CAA9315676.1"/>
    </source>
</evidence>
<dbReference type="EMBL" id="CADCTQ010000545">
    <property type="protein sequence ID" value="CAA9315676.1"/>
    <property type="molecule type" value="Genomic_DNA"/>
</dbReference>
<dbReference type="AlphaFoldDB" id="A0A6J4KW38"/>
<reference evidence="1" key="1">
    <citation type="submission" date="2020-02" db="EMBL/GenBank/DDBJ databases">
        <authorList>
            <person name="Meier V. D."/>
        </authorList>
    </citation>
    <scope>NUCLEOTIDE SEQUENCE</scope>
    <source>
        <strain evidence="1">AVDCRST_MAG56</strain>
    </source>
</reference>
<sequence length="37" mass="4157">AVLVFGVALHPAHRYQSIPFRANSIPLLQPPELPFFL</sequence>